<dbReference type="EMBL" id="CM027680">
    <property type="protein sequence ID" value="KAG0548113.1"/>
    <property type="molecule type" value="Genomic_DNA"/>
</dbReference>
<reference evidence="4" key="1">
    <citation type="journal article" date="2019" name="BMC Genomics">
        <title>A new reference genome for Sorghum bicolor reveals high levels of sequence similarity between sweet and grain genotypes: implications for the genetics of sugar metabolism.</title>
        <authorList>
            <person name="Cooper E.A."/>
            <person name="Brenton Z.W."/>
            <person name="Flinn B.S."/>
            <person name="Jenkins J."/>
            <person name="Shu S."/>
            <person name="Flowers D."/>
            <person name="Luo F."/>
            <person name="Wang Y."/>
            <person name="Xia P."/>
            <person name="Barry K."/>
            <person name="Daum C."/>
            <person name="Lipzen A."/>
            <person name="Yoshinaga Y."/>
            <person name="Schmutz J."/>
            <person name="Saski C."/>
            <person name="Vermerris W."/>
            <person name="Kresovich S."/>
        </authorList>
    </citation>
    <scope>NUCLEOTIDE SEQUENCE</scope>
</reference>
<comment type="catalytic activity">
    <reaction evidence="1">
        <text>Endohydrolysis of the N-glycosidic bond at one specific adenosine on the 28S rRNA.</text>
        <dbReference type="EC" id="3.2.2.22"/>
    </reaction>
</comment>
<dbReference type="Gene3D" id="3.40.420.10">
    <property type="entry name" value="Ricin (A subunit), domain 1"/>
    <property type="match status" value="1"/>
</dbReference>
<keyword evidence="3" id="KW-0472">Membrane</keyword>
<dbReference type="EC" id="3.2.2.22" evidence="1"/>
<proteinExistence type="inferred from homology"/>
<keyword evidence="3" id="KW-1133">Transmembrane helix</keyword>
<keyword evidence="1" id="KW-0800">Toxin</keyword>
<dbReference type="GO" id="GO:0090729">
    <property type="term" value="F:toxin activity"/>
    <property type="evidence" value="ECO:0007669"/>
    <property type="project" value="UniProtKB-KW"/>
</dbReference>
<dbReference type="PANTHER" id="PTHR33453:SF10">
    <property type="entry name" value="RRNA N-GLYCOSYLASE"/>
    <property type="match status" value="1"/>
</dbReference>
<dbReference type="Pfam" id="PF00161">
    <property type="entry name" value="RIP"/>
    <property type="match status" value="1"/>
</dbReference>
<keyword evidence="1" id="KW-0611">Plant defense</keyword>
<keyword evidence="3" id="KW-0812">Transmembrane</keyword>
<dbReference type="GO" id="GO:0006952">
    <property type="term" value="P:defense response"/>
    <property type="evidence" value="ECO:0007669"/>
    <property type="project" value="UniProtKB-KW"/>
</dbReference>
<dbReference type="GO" id="GO:0017148">
    <property type="term" value="P:negative regulation of translation"/>
    <property type="evidence" value="ECO:0007669"/>
    <property type="project" value="UniProtKB-KW"/>
</dbReference>
<dbReference type="SUPFAM" id="SSF56371">
    <property type="entry name" value="Ribosome inactivating proteins (RIP)"/>
    <property type="match status" value="1"/>
</dbReference>
<comment type="caution">
    <text evidence="4">The sequence shown here is derived from an EMBL/GenBank/DDBJ whole genome shotgun (WGS) entry which is preliminary data.</text>
</comment>
<dbReference type="AlphaFoldDB" id="A0A921UY34"/>
<evidence type="ECO:0000256" key="1">
    <source>
        <dbReference type="RuleBase" id="RU004915"/>
    </source>
</evidence>
<organism evidence="4 5">
    <name type="scientific">Sorghum bicolor</name>
    <name type="common">Sorghum</name>
    <name type="synonym">Sorghum vulgare</name>
    <dbReference type="NCBI Taxonomy" id="4558"/>
    <lineage>
        <taxon>Eukaryota</taxon>
        <taxon>Viridiplantae</taxon>
        <taxon>Streptophyta</taxon>
        <taxon>Embryophyta</taxon>
        <taxon>Tracheophyta</taxon>
        <taxon>Spermatophyta</taxon>
        <taxon>Magnoliopsida</taxon>
        <taxon>Liliopsida</taxon>
        <taxon>Poales</taxon>
        <taxon>Poaceae</taxon>
        <taxon>PACMAD clade</taxon>
        <taxon>Panicoideae</taxon>
        <taxon>Andropogonodae</taxon>
        <taxon>Andropogoneae</taxon>
        <taxon>Sorghinae</taxon>
        <taxon>Sorghum</taxon>
    </lineage>
</organism>
<evidence type="ECO:0000313" key="4">
    <source>
        <dbReference type="EMBL" id="KAG0548113.1"/>
    </source>
</evidence>
<dbReference type="InterPro" id="IPR016138">
    <property type="entry name" value="Ribosome_inactivat_prot_sub1"/>
</dbReference>
<feature type="transmembrane region" description="Helical" evidence="3">
    <location>
        <begin position="69"/>
        <end position="89"/>
    </location>
</feature>
<reference evidence="4" key="2">
    <citation type="submission" date="2020-10" db="EMBL/GenBank/DDBJ databases">
        <authorList>
            <person name="Cooper E.A."/>
            <person name="Brenton Z.W."/>
            <person name="Flinn B.S."/>
            <person name="Jenkins J."/>
            <person name="Shu S."/>
            <person name="Flowers D."/>
            <person name="Luo F."/>
            <person name="Wang Y."/>
            <person name="Xia P."/>
            <person name="Barry K."/>
            <person name="Daum C."/>
            <person name="Lipzen A."/>
            <person name="Yoshinaga Y."/>
            <person name="Schmutz J."/>
            <person name="Saski C."/>
            <person name="Vermerris W."/>
            <person name="Kresovich S."/>
        </authorList>
    </citation>
    <scope>NUCLEOTIDE SEQUENCE</scope>
</reference>
<sequence length="366" mass="41269">MSECYSGKMSGGDRCDDGKRSDRMMMDGISKRSAAHGNKHAAAGTKLPSVKQQDDKTRSRRWSLKRRRMAAASPLMVWIIIAAHVIPLVQCGYITVDVITEVFDLTKRPHAEIFGIIHAIAADAMPRLEVQGHRYLGAKDLQPSALGGDGSGPARWIKIPFQGETEEDRVTIALPDSTLYLLAFMNNVGTWHCFKGCEEWFPDCVVLNSGLDERGKEWDESYPDLIKGGVEMLHTVPLGKNSDLEATRLLGRYRHGISPLTDLKSGLVRKILMYPEALRIRLVRETFSGDLWETETYISSDLEPRIFQNWGRISYLLYRSDSDGGEFLRNHSEKKVGQDTGITTKEKALNTYDLFRRPEILRINVP</sequence>
<gene>
    <name evidence="4" type="ORF">BDA96_01G138800</name>
</gene>
<dbReference type="InterPro" id="IPR036041">
    <property type="entry name" value="Ribosome-inact_prot_sf"/>
</dbReference>
<accession>A0A921UY34</accession>
<dbReference type="GO" id="GO:0030598">
    <property type="term" value="F:rRNA N-glycosylase activity"/>
    <property type="evidence" value="ECO:0007669"/>
    <property type="project" value="UniProtKB-EC"/>
</dbReference>
<feature type="region of interest" description="Disordered" evidence="2">
    <location>
        <begin position="1"/>
        <end position="62"/>
    </location>
</feature>
<protein>
    <recommendedName>
        <fullName evidence="1">rRNA N-glycosylase</fullName>
        <ecNumber evidence="1">3.2.2.22</ecNumber>
    </recommendedName>
</protein>
<keyword evidence="1" id="KW-0378">Hydrolase</keyword>
<comment type="similarity">
    <text evidence="1">Belongs to the ribosome-inactivating protein family.</text>
</comment>
<dbReference type="InterPro" id="IPR001574">
    <property type="entry name" value="Ribosome_inactivat_prot"/>
</dbReference>
<feature type="compositionally biased region" description="Basic and acidic residues" evidence="2">
    <location>
        <begin position="11"/>
        <end position="25"/>
    </location>
</feature>
<keyword evidence="1" id="KW-0652">Protein synthesis inhibitor</keyword>
<dbReference type="PANTHER" id="PTHR33453">
    <property type="match status" value="1"/>
</dbReference>
<dbReference type="Proteomes" id="UP000807115">
    <property type="component" value="Chromosome 1"/>
</dbReference>
<evidence type="ECO:0000256" key="3">
    <source>
        <dbReference type="SAM" id="Phobius"/>
    </source>
</evidence>
<name>A0A921UY34_SORBI</name>
<evidence type="ECO:0000313" key="5">
    <source>
        <dbReference type="Proteomes" id="UP000807115"/>
    </source>
</evidence>
<evidence type="ECO:0000256" key="2">
    <source>
        <dbReference type="SAM" id="MobiDB-lite"/>
    </source>
</evidence>